<name>A0A0C2GEK6_9BILA</name>
<evidence type="ECO:0000256" key="1">
    <source>
        <dbReference type="SAM" id="MobiDB-lite"/>
    </source>
</evidence>
<proteinExistence type="predicted"/>
<accession>A0A0C2GEK6</accession>
<dbReference type="Proteomes" id="UP000054047">
    <property type="component" value="Unassembled WGS sequence"/>
</dbReference>
<dbReference type="EMBL" id="KN734487">
    <property type="protein sequence ID" value="KIH57339.1"/>
    <property type="molecule type" value="Genomic_DNA"/>
</dbReference>
<feature type="region of interest" description="Disordered" evidence="1">
    <location>
        <begin position="93"/>
        <end position="135"/>
    </location>
</feature>
<evidence type="ECO:0000313" key="3">
    <source>
        <dbReference type="Proteomes" id="UP000054047"/>
    </source>
</evidence>
<organism evidence="2 3">
    <name type="scientific">Ancylostoma duodenale</name>
    <dbReference type="NCBI Taxonomy" id="51022"/>
    <lineage>
        <taxon>Eukaryota</taxon>
        <taxon>Metazoa</taxon>
        <taxon>Ecdysozoa</taxon>
        <taxon>Nematoda</taxon>
        <taxon>Chromadorea</taxon>
        <taxon>Rhabditida</taxon>
        <taxon>Rhabditina</taxon>
        <taxon>Rhabditomorpha</taxon>
        <taxon>Strongyloidea</taxon>
        <taxon>Ancylostomatidae</taxon>
        <taxon>Ancylostomatinae</taxon>
        <taxon>Ancylostoma</taxon>
    </lineage>
</organism>
<protein>
    <submittedName>
        <fullName evidence="2">Uncharacterized protein</fullName>
    </submittedName>
</protein>
<dbReference type="AlphaFoldDB" id="A0A0C2GEK6"/>
<keyword evidence="3" id="KW-1185">Reference proteome</keyword>
<gene>
    <name evidence="2" type="ORF">ANCDUO_12471</name>
</gene>
<evidence type="ECO:0000313" key="2">
    <source>
        <dbReference type="EMBL" id="KIH57339.1"/>
    </source>
</evidence>
<reference evidence="2 3" key="1">
    <citation type="submission" date="2013-12" db="EMBL/GenBank/DDBJ databases">
        <title>Draft genome of the parsitic nematode Ancylostoma duodenale.</title>
        <authorList>
            <person name="Mitreva M."/>
        </authorList>
    </citation>
    <scope>NUCLEOTIDE SEQUENCE [LARGE SCALE GENOMIC DNA]</scope>
    <source>
        <strain evidence="2 3">Zhejiang</strain>
    </source>
</reference>
<sequence length="135" mass="15237">MTQIRRFARRNVKVSQNSVMGTARGTDIDSSCSATTPFDFTKTTAGEIMSAILELNKDPVLESMIHAYISKIPQEHAEIVESEKRARSLGLYGLPEPVDELSPSNKQRDLDDKRFREAKHDSGRTKPRERFDGKV</sequence>
<feature type="compositionally biased region" description="Basic and acidic residues" evidence="1">
    <location>
        <begin position="106"/>
        <end position="135"/>
    </location>
</feature>
<dbReference type="OrthoDB" id="5890555at2759"/>